<dbReference type="NCBIfam" id="TIGR02258">
    <property type="entry name" value="2_5_ligase"/>
    <property type="match status" value="1"/>
</dbReference>
<dbReference type="PANTHER" id="PTHR35561">
    <property type="entry name" value="RNA 2',3'-CYCLIC PHOSPHODIESTERASE"/>
    <property type="match status" value="1"/>
</dbReference>
<name>A0A5E6MFB0_9BACT</name>
<dbReference type="Proteomes" id="UP000334923">
    <property type="component" value="Unassembled WGS sequence"/>
</dbReference>
<dbReference type="InterPro" id="IPR004175">
    <property type="entry name" value="RNA_CPDase"/>
</dbReference>
<keyword evidence="4" id="KW-1185">Reference proteome</keyword>
<evidence type="ECO:0000313" key="4">
    <source>
        <dbReference type="Proteomes" id="UP000334923"/>
    </source>
</evidence>
<dbReference type="EC" id="3.1.4.58" evidence="2"/>
<sequence length="189" mass="21359">MRLRLFFALWPSREEQLLFRKIADDPGLGFSARWLVPEKIHLTLAFLPSVEEERVGSLCALVERLRLPMIPLRLDRLLLQPAGREGLLWLAPNAPSPSLVQLVRSLQEGCVALDLSSGEWRRFSPHITLARHVIPPCPPDTRRKHPVVLRCLAQPIDWLVPEMALVSSEALPEGSRYTRLASWALPTTA</sequence>
<dbReference type="EMBL" id="CABFVA020000080">
    <property type="protein sequence ID" value="VVM07057.1"/>
    <property type="molecule type" value="Genomic_DNA"/>
</dbReference>
<dbReference type="AlphaFoldDB" id="A0A5E6MFB0"/>
<comment type="catalytic activity">
    <reaction evidence="2">
        <text>a 3'-end 2',3'-cyclophospho-ribonucleotide-RNA + H2O = a 3'-end 2'-phospho-ribonucleotide-RNA + H(+)</text>
        <dbReference type="Rhea" id="RHEA:11828"/>
        <dbReference type="Rhea" id="RHEA-COMP:10464"/>
        <dbReference type="Rhea" id="RHEA-COMP:17353"/>
        <dbReference type="ChEBI" id="CHEBI:15377"/>
        <dbReference type="ChEBI" id="CHEBI:15378"/>
        <dbReference type="ChEBI" id="CHEBI:83064"/>
        <dbReference type="ChEBI" id="CHEBI:173113"/>
        <dbReference type="EC" id="3.1.4.58"/>
    </reaction>
</comment>
<evidence type="ECO:0000256" key="2">
    <source>
        <dbReference type="HAMAP-Rule" id="MF_01940"/>
    </source>
</evidence>
<dbReference type="GO" id="GO:0004113">
    <property type="term" value="F:2',3'-cyclic-nucleotide 3'-phosphodiesterase activity"/>
    <property type="evidence" value="ECO:0007669"/>
    <property type="project" value="InterPro"/>
</dbReference>
<reference evidence="3 4" key="1">
    <citation type="submission" date="2019-09" db="EMBL/GenBank/DDBJ databases">
        <authorList>
            <person name="Cremers G."/>
        </authorList>
    </citation>
    <scope>NUCLEOTIDE SEQUENCE [LARGE SCALE GENOMIC DNA]</scope>
    <source>
        <strain evidence="3">4A</strain>
    </source>
</reference>
<dbReference type="InterPro" id="IPR009097">
    <property type="entry name" value="Cyclic_Pdiesterase"/>
</dbReference>
<organism evidence="3 4">
    <name type="scientific">Methylacidimicrobium tartarophylax</name>
    <dbReference type="NCBI Taxonomy" id="1041768"/>
    <lineage>
        <taxon>Bacteria</taxon>
        <taxon>Pseudomonadati</taxon>
        <taxon>Verrucomicrobiota</taxon>
        <taxon>Methylacidimicrobium</taxon>
    </lineage>
</organism>
<accession>A0A5E6MFB0</accession>
<dbReference type="Gene3D" id="3.90.1140.10">
    <property type="entry name" value="Cyclic phosphodiesterase"/>
    <property type="match status" value="1"/>
</dbReference>
<feature type="short sequence motif" description="HXTX 1" evidence="2">
    <location>
        <begin position="41"/>
        <end position="44"/>
    </location>
</feature>
<dbReference type="PANTHER" id="PTHR35561:SF1">
    <property type="entry name" value="RNA 2',3'-CYCLIC PHOSPHODIESTERASE"/>
    <property type="match status" value="1"/>
</dbReference>
<proteinExistence type="inferred from homology"/>
<dbReference type="GO" id="GO:0008664">
    <property type="term" value="F:RNA 2',3'-cyclic 3'-phosphodiesterase activity"/>
    <property type="evidence" value="ECO:0007669"/>
    <property type="project" value="UniProtKB-EC"/>
</dbReference>
<keyword evidence="1 2" id="KW-0378">Hydrolase</keyword>
<dbReference type="RefSeq" id="WP_142660363.1">
    <property type="nucleotide sequence ID" value="NZ_CABFVA020000080.1"/>
</dbReference>
<dbReference type="OrthoDB" id="9789350at2"/>
<dbReference type="SUPFAM" id="SSF55144">
    <property type="entry name" value="LigT-like"/>
    <property type="match status" value="1"/>
</dbReference>
<dbReference type="Pfam" id="PF13563">
    <property type="entry name" value="2_5_RNA_ligase2"/>
    <property type="match status" value="1"/>
</dbReference>
<feature type="short sequence motif" description="HXTX 2" evidence="2">
    <location>
        <begin position="126"/>
        <end position="129"/>
    </location>
</feature>
<comment type="similarity">
    <text evidence="2">Belongs to the 2H phosphoesterase superfamily. ThpR family.</text>
</comment>
<protein>
    <recommendedName>
        <fullName evidence="2">RNA 2',3'-cyclic phosphodiesterase</fullName>
        <shortName evidence="2">RNA 2',3'-CPDase</shortName>
        <ecNumber evidence="2">3.1.4.58</ecNumber>
    </recommendedName>
</protein>
<evidence type="ECO:0000313" key="3">
    <source>
        <dbReference type="EMBL" id="VVM07057.1"/>
    </source>
</evidence>
<gene>
    <name evidence="3" type="primary">thpR</name>
    <name evidence="3" type="ORF">MAMT_01529</name>
</gene>
<dbReference type="HAMAP" id="MF_01940">
    <property type="entry name" value="RNA_CPDase"/>
    <property type="match status" value="1"/>
</dbReference>
<feature type="active site" description="Proton donor" evidence="2">
    <location>
        <position position="41"/>
    </location>
</feature>
<evidence type="ECO:0000256" key="1">
    <source>
        <dbReference type="ARBA" id="ARBA00022801"/>
    </source>
</evidence>
<comment type="function">
    <text evidence="2">Hydrolyzes RNA 2',3'-cyclic phosphodiester to an RNA 2'-phosphomonoester.</text>
</comment>
<feature type="active site" description="Proton acceptor" evidence="2">
    <location>
        <position position="126"/>
    </location>
</feature>